<accession>D8MJK8</accession>
<evidence type="ECO:0000313" key="2">
    <source>
        <dbReference type="Proteomes" id="UP000008793"/>
    </source>
</evidence>
<organism evidence="2">
    <name type="scientific">Erwinia billingiae (strain Eb661)</name>
    <dbReference type="NCBI Taxonomy" id="634500"/>
    <lineage>
        <taxon>Bacteria</taxon>
        <taxon>Pseudomonadati</taxon>
        <taxon>Pseudomonadota</taxon>
        <taxon>Gammaproteobacteria</taxon>
        <taxon>Enterobacterales</taxon>
        <taxon>Erwiniaceae</taxon>
        <taxon>Erwinia</taxon>
    </lineage>
</organism>
<dbReference type="HOGENOM" id="CLU_2989737_0_0_6"/>
<keyword evidence="1" id="KW-0614">Plasmid</keyword>
<dbReference type="AlphaFoldDB" id="D8MJK8"/>
<protein>
    <submittedName>
        <fullName evidence="1">Uncharacterized protein</fullName>
    </submittedName>
</protein>
<dbReference type="EMBL" id="FP236830">
    <property type="protein sequence ID" value="CAX53456.1"/>
    <property type="molecule type" value="Genomic_DNA"/>
</dbReference>
<dbReference type="KEGG" id="ebi:EbC_pEb17200030"/>
<reference evidence="1 2" key="1">
    <citation type="journal article" date="2010" name="BMC Genomics">
        <title>Genome comparison of the epiphytic bacteria Erwinia billingiae and E. tasmaniensis with the pear pathogen E. pyrifoliae.</title>
        <authorList>
            <person name="Kube M."/>
            <person name="Migdoll A.M."/>
            <person name="Gehring I."/>
            <person name="Heitmann K."/>
            <person name="Mayer Y."/>
            <person name="Kuhl H."/>
            <person name="Knaust F."/>
            <person name="Geider K."/>
            <person name="Reinhardt R."/>
        </authorList>
    </citation>
    <scope>NUCLEOTIDE SEQUENCE [LARGE SCALE GENOMIC DNA]</scope>
    <source>
        <strain evidence="1 2">Eb661</strain>
        <plasmid evidence="1">pEB170</plasmid>
    </source>
</reference>
<sequence>MRVLSSFSIMTEATLMFSYNTHYKATLFRASGPGRGGFAWGTDAEVTAATTTPECCN</sequence>
<gene>
    <name evidence="1" type="ordered locus">EbC_pEb17200030</name>
</gene>
<name>D8MJK8_ERWBE</name>
<proteinExistence type="predicted"/>
<keyword evidence="2" id="KW-1185">Reference proteome</keyword>
<geneLocation type="plasmid" evidence="1 2">
    <name>pEB170</name>
</geneLocation>
<dbReference type="Proteomes" id="UP000008793">
    <property type="component" value="Plasmid pEB170"/>
</dbReference>
<evidence type="ECO:0000313" key="1">
    <source>
        <dbReference type="EMBL" id="CAX53456.1"/>
    </source>
</evidence>